<organism evidence="1 2">
    <name type="scientific">Denitrificimonas caeni</name>
    <dbReference type="NCBI Taxonomy" id="521720"/>
    <lineage>
        <taxon>Bacteria</taxon>
        <taxon>Pseudomonadati</taxon>
        <taxon>Pseudomonadota</taxon>
        <taxon>Gammaproteobacteria</taxon>
        <taxon>Pseudomonadales</taxon>
        <taxon>Pseudomonadaceae</taxon>
        <taxon>Denitrificimonas</taxon>
    </lineage>
</organism>
<proteinExistence type="predicted"/>
<accession>A0AAE9VP64</accession>
<dbReference type="RefSeq" id="WP_269817846.1">
    <property type="nucleotide sequence ID" value="NZ_CP114976.1"/>
</dbReference>
<keyword evidence="2" id="KW-1185">Reference proteome</keyword>
<evidence type="ECO:0000313" key="1">
    <source>
        <dbReference type="EMBL" id="WBE24903.1"/>
    </source>
</evidence>
<protein>
    <submittedName>
        <fullName evidence="1">Uncharacterized protein</fullName>
    </submittedName>
</protein>
<dbReference type="EMBL" id="CP114976">
    <property type="protein sequence ID" value="WBE24903.1"/>
    <property type="molecule type" value="Genomic_DNA"/>
</dbReference>
<reference evidence="1 2" key="1">
    <citation type="submission" date="2022-12" db="EMBL/GenBank/DDBJ databases">
        <title>Coexistence and Characterization of a Novel Tigecycline Resistance gene tet(X) variant and blaNDM-1 in a Pseudomonas caeni Isolate of Chicken Origin.</title>
        <authorList>
            <person name="Lu X."/>
            <person name="Zhang L."/>
            <person name="Li R."/>
            <person name="Wang Z."/>
        </authorList>
    </citation>
    <scope>NUCLEOTIDE SEQUENCE [LARGE SCALE GENOMIC DNA]</scope>
    <source>
        <strain evidence="1 2">CE14</strain>
    </source>
</reference>
<name>A0AAE9VP64_9GAMM</name>
<dbReference type="AlphaFoldDB" id="A0AAE9VP64"/>
<sequence>MDLHIDDFYQDAAQGLLVLYQAFPNKSTLYMDDLIGYMAPDEFGLPQARQQRCLSTFLWLAEEGYVRYQSTIRFEALDQIELSEKAFARLASAVNPLPCALKNTPPSVRRAQGSLANQLREALQSQHSERVIELMQRFFQC</sequence>
<evidence type="ECO:0000313" key="2">
    <source>
        <dbReference type="Proteomes" id="UP001212189"/>
    </source>
</evidence>
<gene>
    <name evidence="1" type="ORF">O6P33_11130</name>
</gene>
<dbReference type="Proteomes" id="UP001212189">
    <property type="component" value="Chromosome"/>
</dbReference>
<dbReference type="KEGG" id="dce:O6P33_11130"/>